<dbReference type="SUPFAM" id="SSF53335">
    <property type="entry name" value="S-adenosyl-L-methionine-dependent methyltransferases"/>
    <property type="match status" value="1"/>
</dbReference>
<dbReference type="EMBL" id="ATHO01000157">
    <property type="protein sequence ID" value="EQB00624.1"/>
    <property type="molecule type" value="Genomic_DNA"/>
</dbReference>
<dbReference type="Pfam" id="PF13578">
    <property type="entry name" value="Methyltransf_24"/>
    <property type="match status" value="1"/>
</dbReference>
<evidence type="ECO:0008006" key="3">
    <source>
        <dbReference type="Google" id="ProtNLM"/>
    </source>
</evidence>
<name>T0HST9_9SPHN</name>
<proteinExistence type="predicted"/>
<sequence length="477" mass="52779">MPLPYNLDIPGQVSEFQLQAIEAVASLVPTGGCVVEVGSLFGRSSWAWAKSVPQDATVYCIDPWEGNQGVRGLEQAHGIKYGIEQFREYIKDCPNIRPIQAYSPDGVGDWDIPVDVYYEDAVHTNPILDRNVKFWTSRLSPNGIACGDDYRPRFADVRAAAEWSASRPGHRLYLVDYFWCALPDARQDFDTREVARKLTELGEAARAYNERELKGARIQISPLVAVPDMFQFGQPQTVTFRIVNDGLEPWPAQPDSLLVLTKTLVRDGEVLAEESHSLGRDQLCHDMPVDTPVVIPFGPPLSGDMTFRIALAGDQSVRDSGFSCKVALKDVPPYAAEEVIRFSSEAPLPVILQTGWALPERHHVWTDGERSKMTVLWPTHDAGTWWLNLSLRPFVAGAVTAQPLSIAINGTPVLSAFLSGPTHMSVPFGIARDAPLMIDLCHGKGLRPVDVLPQSDDRRTLAFALTTLSVTRSPRRD</sequence>
<dbReference type="Proteomes" id="UP000015525">
    <property type="component" value="Unassembled WGS sequence"/>
</dbReference>
<comment type="caution">
    <text evidence="1">The sequence shown here is derived from an EMBL/GenBank/DDBJ whole genome shotgun (WGS) entry which is preliminary data.</text>
</comment>
<dbReference type="Gene3D" id="3.40.50.150">
    <property type="entry name" value="Vaccinia Virus protein VP39"/>
    <property type="match status" value="1"/>
</dbReference>
<evidence type="ECO:0000313" key="1">
    <source>
        <dbReference type="EMBL" id="EQB00624.1"/>
    </source>
</evidence>
<dbReference type="PATRIC" id="fig|1329909.3.peg.3472"/>
<reference evidence="1 2" key="1">
    <citation type="journal article" date="2013" name="Genome Announc.">
        <title>Draft Genome Sequence of Sphingobium quisquiliarum Strain P25T, a Novel Hexachlorocyclohexane (HCH)-Degrading Bacterium Isolated from an HCH Dumpsite.</title>
        <authorList>
            <person name="Kumar Singh A."/>
            <person name="Sangwan N."/>
            <person name="Sharma A."/>
            <person name="Gupta V."/>
            <person name="Khurana J.P."/>
            <person name="Lal R."/>
        </authorList>
    </citation>
    <scope>NUCLEOTIDE SEQUENCE [LARGE SCALE GENOMIC DNA]</scope>
    <source>
        <strain evidence="1 2">P25</strain>
    </source>
</reference>
<evidence type="ECO:0000313" key="2">
    <source>
        <dbReference type="Proteomes" id="UP000015525"/>
    </source>
</evidence>
<organism evidence="1 2">
    <name type="scientific">Sphingobium quisquiliarum P25</name>
    <dbReference type="NCBI Taxonomy" id="1329909"/>
    <lineage>
        <taxon>Bacteria</taxon>
        <taxon>Pseudomonadati</taxon>
        <taxon>Pseudomonadota</taxon>
        <taxon>Alphaproteobacteria</taxon>
        <taxon>Sphingomonadales</taxon>
        <taxon>Sphingomonadaceae</taxon>
        <taxon>Sphingobium</taxon>
    </lineage>
</organism>
<dbReference type="AlphaFoldDB" id="T0HST9"/>
<dbReference type="InterPro" id="IPR029063">
    <property type="entry name" value="SAM-dependent_MTases_sf"/>
</dbReference>
<gene>
    <name evidence="1" type="ORF">L288_18035</name>
</gene>
<accession>T0HST9</accession>
<keyword evidence="2" id="KW-1185">Reference proteome</keyword>
<dbReference type="RefSeq" id="WP_021239635.1">
    <property type="nucleotide sequence ID" value="NZ_ATHO01000157.1"/>
</dbReference>
<protein>
    <recommendedName>
        <fullName evidence="3">Methyltransferase domain-containing protein</fullName>
    </recommendedName>
</protein>